<dbReference type="EMBL" id="SUMF01000006">
    <property type="protein sequence ID" value="TJZ74230.1"/>
    <property type="molecule type" value="Genomic_DNA"/>
</dbReference>
<keyword evidence="2" id="KW-1185">Reference proteome</keyword>
<reference evidence="1 2" key="1">
    <citation type="submission" date="2019-04" db="EMBL/GenBank/DDBJ databases">
        <title>Chitiniphilus eburnea sp. nov., a novel chitinolytic bacterium isolated from aquaculture sludge.</title>
        <authorList>
            <person name="Sheng M."/>
        </authorList>
    </citation>
    <scope>NUCLEOTIDE SEQUENCE [LARGE SCALE GENOMIC DNA]</scope>
    <source>
        <strain evidence="1 2">HX-2-15</strain>
    </source>
</reference>
<dbReference type="Pfam" id="PF05621">
    <property type="entry name" value="TniB"/>
    <property type="match status" value="1"/>
</dbReference>
<dbReference type="Gene3D" id="3.40.50.300">
    <property type="entry name" value="P-loop containing nucleotide triphosphate hydrolases"/>
    <property type="match status" value="1"/>
</dbReference>
<dbReference type="OrthoDB" id="6672914at2"/>
<comment type="caution">
    <text evidence="1">The sequence shown here is derived from an EMBL/GenBank/DDBJ whole genome shotgun (WGS) entry which is preliminary data.</text>
</comment>
<proteinExistence type="predicted"/>
<sequence length="316" mass="34492">MQTVTTLQRVALLDKVVVPHPAWERAMQGVQDCVAKSEVYREPVGSLLLADGGMGKTTVCRAILAQMPHTTKVEQRLEKTLIPAFYAEVPSPATVKSVAASLLAKLNDPSPQAGNTGQMTQRLCKLLAECETKLVLLDEFHHLFDIRKTGARVNTNVCNWIKSVVNQTRVTFCLVGLPQFAPILACDSQLARRFPLEFSLPPLRVGTTAEPGALLLFLAQIKHTLLHKLQFQAVPHLDRHDIALQIYAATGGSPAFVMALVKEAVRFALDAQSNRLTLEDFVLAWDAGVTAKASLSRDNPFKGSPATLAAVLREGR</sequence>
<dbReference type="Proteomes" id="UP000310016">
    <property type="component" value="Unassembled WGS sequence"/>
</dbReference>
<dbReference type="InterPro" id="IPR008868">
    <property type="entry name" value="TniB"/>
</dbReference>
<protein>
    <submittedName>
        <fullName evidence="1">AAA family ATPase</fullName>
    </submittedName>
</protein>
<evidence type="ECO:0000313" key="2">
    <source>
        <dbReference type="Proteomes" id="UP000310016"/>
    </source>
</evidence>
<dbReference type="InterPro" id="IPR027417">
    <property type="entry name" value="P-loop_NTPase"/>
</dbReference>
<dbReference type="SUPFAM" id="SSF52540">
    <property type="entry name" value="P-loop containing nucleoside triphosphate hydrolases"/>
    <property type="match status" value="1"/>
</dbReference>
<gene>
    <name evidence="1" type="ORF">FAZ21_08055</name>
</gene>
<accession>A0A4U0Q0W0</accession>
<dbReference type="AlphaFoldDB" id="A0A4U0Q0W0"/>
<organism evidence="1 2">
    <name type="scientific">Chitiniphilus eburneus</name>
    <dbReference type="NCBI Taxonomy" id="2571148"/>
    <lineage>
        <taxon>Bacteria</taxon>
        <taxon>Pseudomonadati</taxon>
        <taxon>Pseudomonadota</taxon>
        <taxon>Betaproteobacteria</taxon>
        <taxon>Neisseriales</taxon>
        <taxon>Chitinibacteraceae</taxon>
        <taxon>Chitiniphilus</taxon>
    </lineage>
</organism>
<evidence type="ECO:0000313" key="1">
    <source>
        <dbReference type="EMBL" id="TJZ74230.1"/>
    </source>
</evidence>
<dbReference type="RefSeq" id="WP_136772754.1">
    <property type="nucleotide sequence ID" value="NZ_SUMF01000006.1"/>
</dbReference>
<name>A0A4U0Q0W0_9NEIS</name>